<dbReference type="AlphaFoldDB" id="A0A8B8BX65"/>
<name>A0A8B8BX65_CRAVI</name>
<protein>
    <submittedName>
        <fullName evidence="3">BTB/POZ domain-containing protein 6-like</fullName>
    </submittedName>
</protein>
<dbReference type="OrthoDB" id="6088040at2759"/>
<keyword evidence="2" id="KW-1185">Reference proteome</keyword>
<dbReference type="Proteomes" id="UP000694844">
    <property type="component" value="Chromosome 9"/>
</dbReference>
<accession>A0A8B8BX65</accession>
<sequence length="295" mass="34038">MAVSCNGNWQAGKNVLECNKYMLNNHLYCDVKFKVGKAGNLMRAHKYVLASRSSVFAAMFYGCFQETRDVIIVPDIEPDVFDILLRFIYYENGEVSTTTVIGALYAAEKYAVNDFVDLCRAFLDSNINERTVCHIMENARFFNMTDLHAKCLKFIFQLPFYARSVFKSSGFIRCSRDGIESLIKDDKLPLEEEIIYQSLIRWAEHRCKKEKLDPPNPLQIRKVLGNLIFHVRFPLMSLESFWKDAGENEILSAEEKIQISRMIAGNVIKDSVFVTTPRRGKGSHYAYRHINLLKE</sequence>
<dbReference type="InterPro" id="IPR011333">
    <property type="entry name" value="SKP1/BTB/POZ_sf"/>
</dbReference>
<dbReference type="GO" id="GO:0005829">
    <property type="term" value="C:cytosol"/>
    <property type="evidence" value="ECO:0007669"/>
    <property type="project" value="TreeGrafter"/>
</dbReference>
<dbReference type="Pfam" id="PF00651">
    <property type="entry name" value="BTB"/>
    <property type="match status" value="1"/>
</dbReference>
<dbReference type="InterPro" id="IPR000210">
    <property type="entry name" value="BTB/POZ_dom"/>
</dbReference>
<dbReference type="Pfam" id="PF07707">
    <property type="entry name" value="BACK"/>
    <property type="match status" value="1"/>
</dbReference>
<evidence type="ECO:0000259" key="1">
    <source>
        <dbReference type="PROSITE" id="PS50097"/>
    </source>
</evidence>
<dbReference type="GO" id="GO:0022008">
    <property type="term" value="P:neurogenesis"/>
    <property type="evidence" value="ECO:0007669"/>
    <property type="project" value="TreeGrafter"/>
</dbReference>
<gene>
    <name evidence="3" type="primary">LOC111113456</name>
</gene>
<organism evidence="2 3">
    <name type="scientific">Crassostrea virginica</name>
    <name type="common">Eastern oyster</name>
    <dbReference type="NCBI Taxonomy" id="6565"/>
    <lineage>
        <taxon>Eukaryota</taxon>
        <taxon>Metazoa</taxon>
        <taxon>Spiralia</taxon>
        <taxon>Lophotrochozoa</taxon>
        <taxon>Mollusca</taxon>
        <taxon>Bivalvia</taxon>
        <taxon>Autobranchia</taxon>
        <taxon>Pteriomorphia</taxon>
        <taxon>Ostreida</taxon>
        <taxon>Ostreoidea</taxon>
        <taxon>Ostreidae</taxon>
        <taxon>Crassostrea</taxon>
    </lineage>
</organism>
<dbReference type="SMART" id="SM00875">
    <property type="entry name" value="BACK"/>
    <property type="match status" value="1"/>
</dbReference>
<dbReference type="SMART" id="SM00225">
    <property type="entry name" value="BTB"/>
    <property type="match status" value="1"/>
</dbReference>
<dbReference type="GeneID" id="111113456"/>
<dbReference type="PANTHER" id="PTHR45774">
    <property type="entry name" value="BTB/POZ DOMAIN-CONTAINING"/>
    <property type="match status" value="1"/>
</dbReference>
<evidence type="ECO:0000313" key="2">
    <source>
        <dbReference type="Proteomes" id="UP000694844"/>
    </source>
</evidence>
<dbReference type="RefSeq" id="XP_022307461.1">
    <property type="nucleotide sequence ID" value="XM_022451753.1"/>
</dbReference>
<dbReference type="Gene3D" id="3.30.710.10">
    <property type="entry name" value="Potassium Channel Kv1.1, Chain A"/>
    <property type="match status" value="1"/>
</dbReference>
<dbReference type="KEGG" id="cvn:111113456"/>
<evidence type="ECO:0000313" key="3">
    <source>
        <dbReference type="RefSeq" id="XP_022307461.1"/>
    </source>
</evidence>
<dbReference type="InterPro" id="IPR011705">
    <property type="entry name" value="BACK"/>
</dbReference>
<reference evidence="3" key="1">
    <citation type="submission" date="2025-08" db="UniProtKB">
        <authorList>
            <consortium name="RefSeq"/>
        </authorList>
    </citation>
    <scope>IDENTIFICATION</scope>
    <source>
        <tissue evidence="3">Whole sample</tissue>
    </source>
</reference>
<dbReference type="Gene3D" id="1.25.40.420">
    <property type="match status" value="1"/>
</dbReference>
<proteinExistence type="predicted"/>
<dbReference type="PANTHER" id="PTHR45774:SF4">
    <property type="entry name" value="AXUNDEAD, ISOFORM F"/>
    <property type="match status" value="1"/>
</dbReference>
<feature type="domain" description="BTB" evidence="1">
    <location>
        <begin position="29"/>
        <end position="97"/>
    </location>
</feature>
<dbReference type="PROSITE" id="PS50097">
    <property type="entry name" value="BTB"/>
    <property type="match status" value="1"/>
</dbReference>
<dbReference type="SUPFAM" id="SSF54695">
    <property type="entry name" value="POZ domain"/>
    <property type="match status" value="1"/>
</dbReference>